<gene>
    <name evidence="2" type="ORF">ARMSODRAFT_1026471</name>
</gene>
<dbReference type="AlphaFoldDB" id="A0A2H3B761"/>
<feature type="region of interest" description="Disordered" evidence="1">
    <location>
        <begin position="165"/>
        <end position="217"/>
    </location>
</feature>
<keyword evidence="3" id="KW-1185">Reference proteome</keyword>
<feature type="region of interest" description="Disordered" evidence="1">
    <location>
        <begin position="1"/>
        <end position="23"/>
    </location>
</feature>
<proteinExistence type="predicted"/>
<feature type="compositionally biased region" description="Basic and acidic residues" evidence="1">
    <location>
        <begin position="105"/>
        <end position="122"/>
    </location>
</feature>
<dbReference type="Proteomes" id="UP000218334">
    <property type="component" value="Unassembled WGS sequence"/>
</dbReference>
<feature type="region of interest" description="Disordered" evidence="1">
    <location>
        <begin position="105"/>
        <end position="151"/>
    </location>
</feature>
<name>A0A2H3B761_9AGAR</name>
<protein>
    <submittedName>
        <fullName evidence="2">Uncharacterized protein</fullName>
    </submittedName>
</protein>
<evidence type="ECO:0000313" key="3">
    <source>
        <dbReference type="Proteomes" id="UP000218334"/>
    </source>
</evidence>
<feature type="compositionally biased region" description="Basic and acidic residues" evidence="1">
    <location>
        <begin position="128"/>
        <end position="149"/>
    </location>
</feature>
<evidence type="ECO:0000313" key="2">
    <source>
        <dbReference type="EMBL" id="PBK60427.1"/>
    </source>
</evidence>
<evidence type="ECO:0000256" key="1">
    <source>
        <dbReference type="SAM" id="MobiDB-lite"/>
    </source>
</evidence>
<reference evidence="3" key="1">
    <citation type="journal article" date="2017" name="Nat. Ecol. Evol.">
        <title>Genome expansion and lineage-specific genetic innovations in the forest pathogenic fungi Armillaria.</title>
        <authorList>
            <person name="Sipos G."/>
            <person name="Prasanna A.N."/>
            <person name="Walter M.C."/>
            <person name="O'Connor E."/>
            <person name="Balint B."/>
            <person name="Krizsan K."/>
            <person name="Kiss B."/>
            <person name="Hess J."/>
            <person name="Varga T."/>
            <person name="Slot J."/>
            <person name="Riley R."/>
            <person name="Boka B."/>
            <person name="Rigling D."/>
            <person name="Barry K."/>
            <person name="Lee J."/>
            <person name="Mihaltcheva S."/>
            <person name="LaButti K."/>
            <person name="Lipzen A."/>
            <person name="Waldron R."/>
            <person name="Moloney N.M."/>
            <person name="Sperisen C."/>
            <person name="Kredics L."/>
            <person name="Vagvoelgyi C."/>
            <person name="Patrignani A."/>
            <person name="Fitzpatrick D."/>
            <person name="Nagy I."/>
            <person name="Doyle S."/>
            <person name="Anderson J.B."/>
            <person name="Grigoriev I.V."/>
            <person name="Gueldener U."/>
            <person name="Muensterkoetter M."/>
            <person name="Nagy L.G."/>
        </authorList>
    </citation>
    <scope>NUCLEOTIDE SEQUENCE [LARGE SCALE GENOMIC DNA]</scope>
    <source>
        <strain evidence="3">28-4</strain>
    </source>
</reference>
<dbReference type="EMBL" id="KZ293486">
    <property type="protein sequence ID" value="PBK60427.1"/>
    <property type="molecule type" value="Genomic_DNA"/>
</dbReference>
<accession>A0A2H3B761</accession>
<organism evidence="2 3">
    <name type="scientific">Armillaria solidipes</name>
    <dbReference type="NCBI Taxonomy" id="1076256"/>
    <lineage>
        <taxon>Eukaryota</taxon>
        <taxon>Fungi</taxon>
        <taxon>Dikarya</taxon>
        <taxon>Basidiomycota</taxon>
        <taxon>Agaricomycotina</taxon>
        <taxon>Agaricomycetes</taxon>
        <taxon>Agaricomycetidae</taxon>
        <taxon>Agaricales</taxon>
        <taxon>Marasmiineae</taxon>
        <taxon>Physalacriaceae</taxon>
        <taxon>Armillaria</taxon>
    </lineage>
</organism>
<sequence>MSSSNKYHLSMTPRPYELAPTPKDLTAKEYKTLTIEQAAAEERYDEAVSKYKKWKAAKAKEAWAEKLRLKEETWAAKLEALRQQELAKKEWLWLEAMEQQQQLDLAKKEQEEAMEQKKQDNLKKKKEEKKLKKEQKKVEKATKAIESRKGKAAVKAMEAALVSKERGRYSKQKATVHMGPKRKQTTKSASVVKDSDKKGRPGPSKKVKVEISGPMEGEEEFSGNKKCMHCHQDGAQYFACPASKKSNCGWTCSQCKTKKAACSFNKGNLSALAIGPKEVSELLQKLTDMVGTLANKVDVLTGQFIDLWSCMDDLQALCVELKNLEGMNSEALQKVMQWWLDKDIAQLKAKRPVEHKKINTDSLYKVANHKFWYGLRGPDKMVERKLKWNLFQAMRNKFYKLEGCWSEWQFWKAYLQKHNCEDFMVKDSDLEEKILDGKVQKSW</sequence>